<dbReference type="Proteomes" id="UP001208570">
    <property type="component" value="Unassembled WGS sequence"/>
</dbReference>
<comment type="caution">
    <text evidence="2">Lacks conserved residue(s) required for the propagation of feature annotation.</text>
</comment>
<dbReference type="EMBL" id="JAODUP010000032">
    <property type="protein sequence ID" value="KAK2167073.1"/>
    <property type="molecule type" value="Genomic_DNA"/>
</dbReference>
<dbReference type="PANTHER" id="PTHR47537:SF2">
    <property type="entry name" value="CUBILIN"/>
    <property type="match status" value="1"/>
</dbReference>
<feature type="disulfide bond" evidence="2">
    <location>
        <begin position="297"/>
        <end position="324"/>
    </location>
</feature>
<proteinExistence type="predicted"/>
<sequence>MSKVDLWSNDCEYYYTYDLRVCEEECNQTIDIRQSSDLEEEAKVTFKHVTQQTGKPFYCWYRLYGNDDQYVIVDVRTLVAGKYDVDKCNDGYLRITDDTVDKYSSQWLPPTTICGNYPANHIRVKRLTRGSSAFVEFRVDKAERSQSYEFDAMFVDKVCDWLVPVDTCFGGCKLVSPGYPGIYPPNITCHYTLINFEHARVQLAFGGKHGKFDIKRSNDCSEDYLVIYDGRSNVSPLVGRYCGLDSEFVISSGTSLYVEFHSKSGGPPYDYSGFEINVVDRWKNEHDYGIKEPDSICDWTFLSRDSRDGDLHTPDHMIPAGTMCIYTFTGEPGEILEVRVKAYELKPDCLESVEVLDGERLLDRICAERIKSRVRGTSFSFTTTSNAATVRYQTRDKRVSNSRPAWIYYTFRNATEYTGIPETAPAQDQNEVEDSMTVPSSLGRTGTSHSAILLSIGLLVTSQS</sequence>
<organism evidence="4 5">
    <name type="scientific">Paralvinella palmiformis</name>
    <dbReference type="NCBI Taxonomy" id="53620"/>
    <lineage>
        <taxon>Eukaryota</taxon>
        <taxon>Metazoa</taxon>
        <taxon>Spiralia</taxon>
        <taxon>Lophotrochozoa</taxon>
        <taxon>Annelida</taxon>
        <taxon>Polychaeta</taxon>
        <taxon>Sedentaria</taxon>
        <taxon>Canalipalpata</taxon>
        <taxon>Terebellida</taxon>
        <taxon>Terebelliformia</taxon>
        <taxon>Alvinellidae</taxon>
        <taxon>Paralvinella</taxon>
    </lineage>
</organism>
<comment type="caution">
    <text evidence="4">The sequence shown here is derived from an EMBL/GenBank/DDBJ whole genome shotgun (WGS) entry which is preliminary data.</text>
</comment>
<accession>A0AAD9K8L0</accession>
<dbReference type="Pfam" id="PF00431">
    <property type="entry name" value="CUB"/>
    <property type="match status" value="1"/>
</dbReference>
<dbReference type="SMART" id="SM00042">
    <property type="entry name" value="CUB"/>
    <property type="match status" value="2"/>
</dbReference>
<reference evidence="4" key="1">
    <citation type="journal article" date="2023" name="Mol. Biol. Evol.">
        <title>Third-Generation Sequencing Reveals the Adaptive Role of the Epigenome in Three Deep-Sea Polychaetes.</title>
        <authorList>
            <person name="Perez M."/>
            <person name="Aroh O."/>
            <person name="Sun Y."/>
            <person name="Lan Y."/>
            <person name="Juniper S.K."/>
            <person name="Young C.R."/>
            <person name="Angers B."/>
            <person name="Qian P.Y."/>
        </authorList>
    </citation>
    <scope>NUCLEOTIDE SEQUENCE</scope>
    <source>
        <strain evidence="4">P08H-3</strain>
    </source>
</reference>
<keyword evidence="1 2" id="KW-1015">Disulfide bond</keyword>
<feature type="disulfide bond" evidence="2">
    <location>
        <begin position="349"/>
        <end position="366"/>
    </location>
</feature>
<protein>
    <recommendedName>
        <fullName evidence="3">CUB domain-containing protein</fullName>
    </recommendedName>
</protein>
<feature type="domain" description="CUB" evidence="3">
    <location>
        <begin position="297"/>
        <end position="412"/>
    </location>
</feature>
<dbReference type="InterPro" id="IPR035914">
    <property type="entry name" value="Sperma_CUB_dom_sf"/>
</dbReference>
<dbReference type="GO" id="GO:0005886">
    <property type="term" value="C:plasma membrane"/>
    <property type="evidence" value="ECO:0007669"/>
    <property type="project" value="TreeGrafter"/>
</dbReference>
<evidence type="ECO:0000256" key="1">
    <source>
        <dbReference type="ARBA" id="ARBA00023157"/>
    </source>
</evidence>
<dbReference type="CDD" id="cd00041">
    <property type="entry name" value="CUB"/>
    <property type="match status" value="1"/>
</dbReference>
<dbReference type="InterPro" id="IPR053207">
    <property type="entry name" value="Non-NMDA_GluR_Accessory"/>
</dbReference>
<evidence type="ECO:0000313" key="4">
    <source>
        <dbReference type="EMBL" id="KAK2167073.1"/>
    </source>
</evidence>
<name>A0AAD9K8L0_9ANNE</name>
<dbReference type="AlphaFoldDB" id="A0AAD9K8L0"/>
<keyword evidence="5" id="KW-1185">Reference proteome</keyword>
<gene>
    <name evidence="4" type="ORF">LSH36_32g11015</name>
</gene>
<dbReference type="InterPro" id="IPR000859">
    <property type="entry name" value="CUB_dom"/>
</dbReference>
<dbReference type="SUPFAM" id="SSF49854">
    <property type="entry name" value="Spermadhesin, CUB domain"/>
    <property type="match status" value="2"/>
</dbReference>
<dbReference type="PANTHER" id="PTHR47537">
    <property type="entry name" value="CUBILIN"/>
    <property type="match status" value="1"/>
</dbReference>
<dbReference type="Gene3D" id="2.60.120.290">
    <property type="entry name" value="Spermadhesin, CUB domain"/>
    <property type="match status" value="2"/>
</dbReference>
<evidence type="ECO:0000259" key="3">
    <source>
        <dbReference type="PROSITE" id="PS01180"/>
    </source>
</evidence>
<feature type="domain" description="CUB" evidence="3">
    <location>
        <begin position="159"/>
        <end position="281"/>
    </location>
</feature>
<evidence type="ECO:0000256" key="2">
    <source>
        <dbReference type="PROSITE-ProRule" id="PRU00059"/>
    </source>
</evidence>
<dbReference type="PROSITE" id="PS01180">
    <property type="entry name" value="CUB"/>
    <property type="match status" value="2"/>
</dbReference>
<evidence type="ECO:0000313" key="5">
    <source>
        <dbReference type="Proteomes" id="UP001208570"/>
    </source>
</evidence>